<dbReference type="PROSITE" id="PS00999">
    <property type="entry name" value="SSI"/>
    <property type="match status" value="1"/>
</dbReference>
<comment type="similarity">
    <text evidence="2 8">Belongs to the protease inhibitor I16 (SSI) family.</text>
</comment>
<feature type="signal peptide" evidence="9">
    <location>
        <begin position="1"/>
        <end position="29"/>
    </location>
</feature>
<dbReference type="Proteomes" id="UP000031419">
    <property type="component" value="Unassembled WGS sequence"/>
</dbReference>
<dbReference type="PRINTS" id="PR00294">
    <property type="entry name" value="SSBTLNINHBTR"/>
</dbReference>
<dbReference type="AlphaFoldDB" id="A0A073ATQ6"/>
<reference evidence="11 12" key="1">
    <citation type="submission" date="2014-06" db="EMBL/GenBank/DDBJ databases">
        <title>Saccharopolyspora rectivirgula DSM-43113 Genome sequencing.</title>
        <authorList>
            <person name="Barrera C."/>
            <person name="Millon L."/>
            <person name="Rognon B."/>
            <person name="Zaugg C."/>
            <person name="Monod M."/>
        </authorList>
    </citation>
    <scope>NUCLEOTIDE SEQUENCE [LARGE SCALE GENOMIC DNA]</scope>
    <source>
        <strain evidence="11 12">DSM 43113</strain>
    </source>
</reference>
<evidence type="ECO:0000256" key="4">
    <source>
        <dbReference type="ARBA" id="ARBA00022525"/>
    </source>
</evidence>
<dbReference type="InterPro" id="IPR020054">
    <property type="entry name" value="Prot_inh_SSI_I16_CS"/>
</dbReference>
<dbReference type="InterPro" id="IPR036819">
    <property type="entry name" value="Subtilisin_inhibitor-like_sf"/>
</dbReference>
<dbReference type="OrthoDB" id="4567948at2"/>
<evidence type="ECO:0000256" key="9">
    <source>
        <dbReference type="SAM" id="SignalP"/>
    </source>
</evidence>
<dbReference type="RefSeq" id="WP_029720320.1">
    <property type="nucleotide sequence ID" value="NZ_JAJUIW010000001.1"/>
</dbReference>
<keyword evidence="12" id="KW-1185">Reference proteome</keyword>
<keyword evidence="5 8" id="KW-0646">Protease inhibitor</keyword>
<keyword evidence="7" id="KW-1015">Disulfide bond</keyword>
<feature type="chain" id="PRO_5039470619" description="Subtilisin inhibitor domain-containing protein" evidence="9">
    <location>
        <begin position="30"/>
        <end position="135"/>
    </location>
</feature>
<dbReference type="eggNOG" id="ENOG50333FU">
    <property type="taxonomic scope" value="Bacteria"/>
</dbReference>
<evidence type="ECO:0000256" key="2">
    <source>
        <dbReference type="ARBA" id="ARBA00010472"/>
    </source>
</evidence>
<evidence type="ECO:0000256" key="7">
    <source>
        <dbReference type="ARBA" id="ARBA00023157"/>
    </source>
</evidence>
<keyword evidence="9" id="KW-0732">Signal</keyword>
<dbReference type="EMBL" id="JNVU01000048">
    <property type="protein sequence ID" value="KEI43158.1"/>
    <property type="molecule type" value="Genomic_DNA"/>
</dbReference>
<evidence type="ECO:0000256" key="6">
    <source>
        <dbReference type="ARBA" id="ARBA00022900"/>
    </source>
</evidence>
<dbReference type="GO" id="GO:0005576">
    <property type="term" value="C:extracellular region"/>
    <property type="evidence" value="ECO:0007669"/>
    <property type="project" value="UniProtKB-SubCell"/>
</dbReference>
<sequence>MAASRLTSRGIFLAAALAGTALIPALATAEQPQQPSVLRLSISSDARNEARTAVLICDPAGGTHPKATEACADLDTVDGDLDALAAAHANTPCPLVYRPVTVSAEGVWNQRSVEFEKRYANACVAQTYTGSVFAF</sequence>
<dbReference type="Pfam" id="PF00720">
    <property type="entry name" value="SSI"/>
    <property type="match status" value="1"/>
</dbReference>
<comment type="caution">
    <text evidence="11">The sequence shown here is derived from an EMBL/GenBank/DDBJ whole genome shotgun (WGS) entry which is preliminary data.</text>
</comment>
<dbReference type="SUPFAM" id="SSF55399">
    <property type="entry name" value="Subtilisin inhibitor"/>
    <property type="match status" value="1"/>
</dbReference>
<evidence type="ECO:0000313" key="12">
    <source>
        <dbReference type="Proteomes" id="UP000031419"/>
    </source>
</evidence>
<feature type="domain" description="Subtilisin inhibitor" evidence="10">
    <location>
        <begin position="34"/>
        <end position="121"/>
    </location>
</feature>
<organism evidence="11 12">
    <name type="scientific">Saccharopolyspora rectivirgula</name>
    <dbReference type="NCBI Taxonomy" id="28042"/>
    <lineage>
        <taxon>Bacteria</taxon>
        <taxon>Bacillati</taxon>
        <taxon>Actinomycetota</taxon>
        <taxon>Actinomycetes</taxon>
        <taxon>Pseudonocardiales</taxon>
        <taxon>Pseudonocardiaceae</taxon>
        <taxon>Saccharopolyspora</taxon>
    </lineage>
</organism>
<evidence type="ECO:0000256" key="5">
    <source>
        <dbReference type="ARBA" id="ARBA00022690"/>
    </source>
</evidence>
<proteinExistence type="inferred from homology"/>
<evidence type="ECO:0000256" key="3">
    <source>
        <dbReference type="ARBA" id="ARBA00011738"/>
    </source>
</evidence>
<name>A0A073ATQ6_9PSEU</name>
<keyword evidence="4" id="KW-0964">Secreted</keyword>
<dbReference type="STRING" id="28042.GU90_18720"/>
<evidence type="ECO:0000313" key="11">
    <source>
        <dbReference type="EMBL" id="KEI43158.1"/>
    </source>
</evidence>
<gene>
    <name evidence="11" type="ORF">GU90_18720</name>
</gene>
<keyword evidence="6 8" id="KW-0722">Serine protease inhibitor</keyword>
<dbReference type="InterPro" id="IPR000691">
    <property type="entry name" value="Prot_inh_I16_SSI"/>
</dbReference>
<dbReference type="InterPro" id="IPR023549">
    <property type="entry name" value="Subtilisin_inhibitor"/>
</dbReference>
<evidence type="ECO:0000256" key="8">
    <source>
        <dbReference type="RuleBase" id="RU003471"/>
    </source>
</evidence>
<dbReference type="Gene3D" id="3.30.350.10">
    <property type="entry name" value="Subtilisin inhibitor-like"/>
    <property type="match status" value="1"/>
</dbReference>
<comment type="subcellular location">
    <subcellularLocation>
        <location evidence="1">Secreted</location>
    </subcellularLocation>
</comment>
<dbReference type="GO" id="GO:0004867">
    <property type="term" value="F:serine-type endopeptidase inhibitor activity"/>
    <property type="evidence" value="ECO:0007669"/>
    <property type="project" value="UniProtKB-KW"/>
</dbReference>
<evidence type="ECO:0000259" key="10">
    <source>
        <dbReference type="Pfam" id="PF00720"/>
    </source>
</evidence>
<accession>A0A073ATQ6</accession>
<evidence type="ECO:0000256" key="1">
    <source>
        <dbReference type="ARBA" id="ARBA00004613"/>
    </source>
</evidence>
<protein>
    <recommendedName>
        <fullName evidence="10">Subtilisin inhibitor domain-containing protein</fullName>
    </recommendedName>
</protein>
<comment type="subunit">
    <text evidence="3">Homodimer.</text>
</comment>